<dbReference type="GO" id="GO:0030288">
    <property type="term" value="C:outer membrane-bounded periplasmic space"/>
    <property type="evidence" value="ECO:0007669"/>
    <property type="project" value="TreeGrafter"/>
</dbReference>
<dbReference type="EMBL" id="FNCS01000027">
    <property type="protein sequence ID" value="SDH16965.1"/>
    <property type="molecule type" value="Genomic_DNA"/>
</dbReference>
<dbReference type="GO" id="GO:0015846">
    <property type="term" value="P:polyamine transport"/>
    <property type="evidence" value="ECO:0007669"/>
    <property type="project" value="InterPro"/>
</dbReference>
<evidence type="ECO:0000313" key="5">
    <source>
        <dbReference type="Proteomes" id="UP000199495"/>
    </source>
</evidence>
<keyword evidence="5" id="KW-1185">Reference proteome</keyword>
<evidence type="ECO:0000256" key="2">
    <source>
        <dbReference type="ARBA" id="ARBA00022764"/>
    </source>
</evidence>
<dbReference type="InterPro" id="IPR006059">
    <property type="entry name" value="SBP"/>
</dbReference>
<feature type="signal peptide" evidence="3">
    <location>
        <begin position="1"/>
        <end position="22"/>
    </location>
</feature>
<evidence type="ECO:0000256" key="1">
    <source>
        <dbReference type="ARBA" id="ARBA00022729"/>
    </source>
</evidence>
<gene>
    <name evidence="4" type="ORF">SAMN04487974_1275</name>
</gene>
<keyword evidence="2" id="KW-0574">Periplasm</keyword>
<reference evidence="4 5" key="1">
    <citation type="submission" date="2016-10" db="EMBL/GenBank/DDBJ databases">
        <authorList>
            <person name="de Groot N.N."/>
        </authorList>
    </citation>
    <scope>NUCLEOTIDE SEQUENCE [LARGE SCALE GENOMIC DNA]</scope>
    <source>
        <strain evidence="4 5">CGMCC 1.10267</strain>
    </source>
</reference>
<dbReference type="GO" id="GO:0015888">
    <property type="term" value="P:thiamine transport"/>
    <property type="evidence" value="ECO:0007669"/>
    <property type="project" value="TreeGrafter"/>
</dbReference>
<feature type="chain" id="PRO_5011534934" evidence="3">
    <location>
        <begin position="23"/>
        <end position="346"/>
    </location>
</feature>
<dbReference type="GO" id="GO:0030975">
    <property type="term" value="F:thiamine binding"/>
    <property type="evidence" value="ECO:0007669"/>
    <property type="project" value="TreeGrafter"/>
</dbReference>
<dbReference type="RefSeq" id="WP_090599919.1">
    <property type="nucleotide sequence ID" value="NZ_FNCS01000027.1"/>
</dbReference>
<dbReference type="GO" id="GO:0030976">
    <property type="term" value="F:thiamine pyrophosphate binding"/>
    <property type="evidence" value="ECO:0007669"/>
    <property type="project" value="TreeGrafter"/>
</dbReference>
<dbReference type="PANTHER" id="PTHR30006:SF2">
    <property type="entry name" value="ABC TRANSPORTER SUBSTRATE-BINDING PROTEIN"/>
    <property type="match status" value="1"/>
</dbReference>
<organism evidence="4 5">
    <name type="scientific">Pelagibacterium luteolum</name>
    <dbReference type="NCBI Taxonomy" id="440168"/>
    <lineage>
        <taxon>Bacteria</taxon>
        <taxon>Pseudomonadati</taxon>
        <taxon>Pseudomonadota</taxon>
        <taxon>Alphaproteobacteria</taxon>
        <taxon>Hyphomicrobiales</taxon>
        <taxon>Devosiaceae</taxon>
        <taxon>Pelagibacterium</taxon>
    </lineage>
</organism>
<dbReference type="STRING" id="440168.SAMN04487974_1275"/>
<proteinExistence type="predicted"/>
<protein>
    <submittedName>
        <fullName evidence="4">Putative spermidine/putrescine transport system substrate-binding protein</fullName>
    </submittedName>
</protein>
<dbReference type="CDD" id="cd13589">
    <property type="entry name" value="PBP2_polyamine_RpCGA009"/>
    <property type="match status" value="1"/>
</dbReference>
<keyword evidence="1 3" id="KW-0732">Signal</keyword>
<dbReference type="PANTHER" id="PTHR30006">
    <property type="entry name" value="THIAMINE-BINDING PERIPLASMIC PROTEIN-RELATED"/>
    <property type="match status" value="1"/>
</dbReference>
<dbReference type="OrthoDB" id="9815444at2"/>
<name>A0A1G8A7K2_9HYPH</name>
<dbReference type="SUPFAM" id="SSF53850">
    <property type="entry name" value="Periplasmic binding protein-like II"/>
    <property type="match status" value="1"/>
</dbReference>
<dbReference type="GO" id="GO:0019808">
    <property type="term" value="F:polyamine binding"/>
    <property type="evidence" value="ECO:0007669"/>
    <property type="project" value="InterPro"/>
</dbReference>
<accession>A0A1G8A7K2</accession>
<dbReference type="InterPro" id="IPR001188">
    <property type="entry name" value="Sperm_putr-bd"/>
</dbReference>
<sequence length="346" mass="37694">MKPIYIAASLLASAAFASPTMARDLIVNSYGGPYEQIIRDAIITPFEQEYGVRVIYDAVGSSSQDYAKIKATNGRPGFDVVVMTASQSLQGCEDGLLERFSPDTVPNLAHLNPEISAVAGPCGAVHELQYLSLLYRTDMVSESPQSWLDLFEDDLTGRVILPSFGNVMAAYLTQLMSVIHGGDLDSDIDPGFEAMTRLAAQSVGFEQASAILESYIVDGRVWAMPFWDGRAQLLVDSGAPVDYVLPEEGSVPLIATLNVPIGAQNKELALAFVDFFLEKTSQERWVEGYKVGSARADIEVSDQAQDRKITSQADLDALYLPDLLSLASNLSAWGERWEREVVPAAR</sequence>
<dbReference type="Proteomes" id="UP000199495">
    <property type="component" value="Unassembled WGS sequence"/>
</dbReference>
<dbReference type="AlphaFoldDB" id="A0A1G8A7K2"/>
<evidence type="ECO:0000256" key="3">
    <source>
        <dbReference type="SAM" id="SignalP"/>
    </source>
</evidence>
<dbReference type="Gene3D" id="3.40.190.10">
    <property type="entry name" value="Periplasmic binding protein-like II"/>
    <property type="match status" value="2"/>
</dbReference>
<dbReference type="Pfam" id="PF13416">
    <property type="entry name" value="SBP_bac_8"/>
    <property type="match status" value="1"/>
</dbReference>
<evidence type="ECO:0000313" key="4">
    <source>
        <dbReference type="EMBL" id="SDH16965.1"/>
    </source>
</evidence>
<dbReference type="PRINTS" id="PR00909">
    <property type="entry name" value="SPERMDNBNDNG"/>
</dbReference>